<sequence>MDLDPRFWSDIWKGDRPLKEVFSRVFALELDKEILVAEKVATSVDHSLRRPIRGGVKQQQRTDLALLMDFVSLSSSQDRWYIPIKVNVFSWRARRDCLPTRVQLIRRGVPLESTNCPLCRSCEEDIHHVLFRCDVAWTVFRRVCHWWDLDW</sequence>
<dbReference type="EMBL" id="BKCJ010011778">
    <property type="protein sequence ID" value="GEU97638.1"/>
    <property type="molecule type" value="Genomic_DNA"/>
</dbReference>
<name>A0A699GTN7_TANCI</name>
<feature type="domain" description="Reverse transcriptase zinc-binding" evidence="1">
    <location>
        <begin position="81"/>
        <end position="138"/>
    </location>
</feature>
<dbReference type="GO" id="GO:0003964">
    <property type="term" value="F:RNA-directed DNA polymerase activity"/>
    <property type="evidence" value="ECO:0007669"/>
    <property type="project" value="UniProtKB-KW"/>
</dbReference>
<evidence type="ECO:0000313" key="2">
    <source>
        <dbReference type="EMBL" id="GEU97638.1"/>
    </source>
</evidence>
<comment type="caution">
    <text evidence="2">The sequence shown here is derived from an EMBL/GenBank/DDBJ whole genome shotgun (WGS) entry which is preliminary data.</text>
</comment>
<accession>A0A699GTN7</accession>
<dbReference type="AlphaFoldDB" id="A0A699GTN7"/>
<protein>
    <submittedName>
        <fullName evidence="2">RNA-directed DNA polymerase, eukaryota</fullName>
    </submittedName>
</protein>
<dbReference type="InterPro" id="IPR026960">
    <property type="entry name" value="RVT-Znf"/>
</dbReference>
<reference evidence="2" key="1">
    <citation type="journal article" date="2019" name="Sci. Rep.">
        <title>Draft genome of Tanacetum cinerariifolium, the natural source of mosquito coil.</title>
        <authorList>
            <person name="Yamashiro T."/>
            <person name="Shiraishi A."/>
            <person name="Satake H."/>
            <person name="Nakayama K."/>
        </authorList>
    </citation>
    <scope>NUCLEOTIDE SEQUENCE</scope>
</reference>
<organism evidence="2">
    <name type="scientific">Tanacetum cinerariifolium</name>
    <name type="common">Dalmatian daisy</name>
    <name type="synonym">Chrysanthemum cinerariifolium</name>
    <dbReference type="NCBI Taxonomy" id="118510"/>
    <lineage>
        <taxon>Eukaryota</taxon>
        <taxon>Viridiplantae</taxon>
        <taxon>Streptophyta</taxon>
        <taxon>Embryophyta</taxon>
        <taxon>Tracheophyta</taxon>
        <taxon>Spermatophyta</taxon>
        <taxon>Magnoliopsida</taxon>
        <taxon>eudicotyledons</taxon>
        <taxon>Gunneridae</taxon>
        <taxon>Pentapetalae</taxon>
        <taxon>asterids</taxon>
        <taxon>campanulids</taxon>
        <taxon>Asterales</taxon>
        <taxon>Asteraceae</taxon>
        <taxon>Asteroideae</taxon>
        <taxon>Anthemideae</taxon>
        <taxon>Anthemidinae</taxon>
        <taxon>Tanacetum</taxon>
    </lineage>
</organism>
<keyword evidence="2" id="KW-0808">Transferase</keyword>
<gene>
    <name evidence="2" type="ORF">Tci_069616</name>
</gene>
<proteinExistence type="predicted"/>
<evidence type="ECO:0000259" key="1">
    <source>
        <dbReference type="Pfam" id="PF13966"/>
    </source>
</evidence>
<keyword evidence="2" id="KW-0695">RNA-directed DNA polymerase</keyword>
<keyword evidence="2" id="KW-0548">Nucleotidyltransferase</keyword>
<dbReference type="Pfam" id="PF13966">
    <property type="entry name" value="zf-RVT"/>
    <property type="match status" value="1"/>
</dbReference>